<dbReference type="EMBL" id="JAAGXA010000010">
    <property type="protein sequence ID" value="NEN79486.1"/>
    <property type="molecule type" value="Genomic_DNA"/>
</dbReference>
<keyword evidence="3" id="KW-0547">Nucleotide-binding</keyword>
<evidence type="ECO:0000256" key="3">
    <source>
        <dbReference type="ARBA" id="ARBA00022741"/>
    </source>
</evidence>
<dbReference type="Pfam" id="PF00005">
    <property type="entry name" value="ABC_tran"/>
    <property type="match status" value="1"/>
</dbReference>
<dbReference type="InterPro" id="IPR027417">
    <property type="entry name" value="P-loop_NTPase"/>
</dbReference>
<comment type="similarity">
    <text evidence="1">Belongs to the ABC transporter superfamily.</text>
</comment>
<evidence type="ECO:0000313" key="7">
    <source>
        <dbReference type="Proteomes" id="UP000468687"/>
    </source>
</evidence>
<dbReference type="InterPro" id="IPR003439">
    <property type="entry name" value="ABC_transporter-like_ATP-bd"/>
</dbReference>
<name>A0A6P0HLM0_9ACTN</name>
<evidence type="ECO:0000256" key="1">
    <source>
        <dbReference type="ARBA" id="ARBA00005417"/>
    </source>
</evidence>
<dbReference type="AlphaFoldDB" id="A0A6P0HLM0"/>
<gene>
    <name evidence="6" type="ORF">G3T38_14485</name>
</gene>
<dbReference type="Proteomes" id="UP000468687">
    <property type="component" value="Unassembled WGS sequence"/>
</dbReference>
<reference evidence="6 7" key="1">
    <citation type="journal article" date="2014" name="Int. J. Syst. Evol. Microbiol.">
        <title>Nocardioides zeae sp. nov., isolated from the stem of Zea mays.</title>
        <authorList>
            <person name="Glaeser S.P."/>
            <person name="McInroy J.A."/>
            <person name="Busse H.J."/>
            <person name="Kampfer P."/>
        </authorList>
    </citation>
    <scope>NUCLEOTIDE SEQUENCE [LARGE SCALE GENOMIC DNA]</scope>
    <source>
        <strain evidence="6 7">JCM 30728</strain>
    </source>
</reference>
<dbReference type="PROSITE" id="PS50893">
    <property type="entry name" value="ABC_TRANSPORTER_2"/>
    <property type="match status" value="1"/>
</dbReference>
<dbReference type="SMART" id="SM00382">
    <property type="entry name" value="AAA"/>
    <property type="match status" value="1"/>
</dbReference>
<feature type="domain" description="ABC transporter" evidence="5">
    <location>
        <begin position="4"/>
        <end position="236"/>
    </location>
</feature>
<dbReference type="SUPFAM" id="SSF52540">
    <property type="entry name" value="P-loop containing nucleoside triphosphate hydrolases"/>
    <property type="match status" value="1"/>
</dbReference>
<protein>
    <submittedName>
        <fullName evidence="6">ATP-binding cassette domain-containing protein</fullName>
    </submittedName>
</protein>
<dbReference type="Gene3D" id="3.40.50.300">
    <property type="entry name" value="P-loop containing nucleotide triphosphate hydrolases"/>
    <property type="match status" value="1"/>
</dbReference>
<evidence type="ECO:0000256" key="2">
    <source>
        <dbReference type="ARBA" id="ARBA00022448"/>
    </source>
</evidence>
<dbReference type="GO" id="GO:0005524">
    <property type="term" value="F:ATP binding"/>
    <property type="evidence" value="ECO:0007669"/>
    <property type="project" value="UniProtKB-KW"/>
</dbReference>
<comment type="caution">
    <text evidence="6">The sequence shown here is derived from an EMBL/GenBank/DDBJ whole genome shotgun (WGS) entry which is preliminary data.</text>
</comment>
<keyword evidence="7" id="KW-1185">Reference proteome</keyword>
<keyword evidence="4 6" id="KW-0067">ATP-binding</keyword>
<keyword evidence="2" id="KW-0813">Transport</keyword>
<evidence type="ECO:0000256" key="4">
    <source>
        <dbReference type="ARBA" id="ARBA00022840"/>
    </source>
</evidence>
<dbReference type="GO" id="GO:0016887">
    <property type="term" value="F:ATP hydrolysis activity"/>
    <property type="evidence" value="ECO:0007669"/>
    <property type="project" value="InterPro"/>
</dbReference>
<dbReference type="RefSeq" id="WP_163773040.1">
    <property type="nucleotide sequence ID" value="NZ_JAAGXA010000010.1"/>
</dbReference>
<dbReference type="PANTHER" id="PTHR43335:SF2">
    <property type="entry name" value="ABC TRANSPORTER, ATP-BINDING PROTEIN"/>
    <property type="match status" value="1"/>
</dbReference>
<dbReference type="PROSITE" id="PS00211">
    <property type="entry name" value="ABC_TRANSPORTER_1"/>
    <property type="match status" value="1"/>
</dbReference>
<evidence type="ECO:0000259" key="5">
    <source>
        <dbReference type="PROSITE" id="PS50893"/>
    </source>
</evidence>
<accession>A0A6P0HLM0</accession>
<sequence>MSSLATSHLRKSLGRRRVPALDGLTFTATSRRIAVLGPNGAGKTTLFRVLATLADADEGSFSVAGQGVATPAEVEAYRRSLGVLPQSFSALGSYSCAEFLEYVCWLKKVPRSSVPENVARALRAVDLEDRRDDRVRTLSGGMRRRLGLAQTMLGDPDVILMDEPTAGLDPEQRDRFAGAFERAAETALVVFTTHISVDVVNLAQEVVVLSEGRLRFVGTVDELAARGPGPGAPVSSESVDAGYIAVLRGDRSDPGDG</sequence>
<evidence type="ECO:0000313" key="6">
    <source>
        <dbReference type="EMBL" id="NEN79486.1"/>
    </source>
</evidence>
<proteinExistence type="inferred from homology"/>
<dbReference type="PANTHER" id="PTHR43335">
    <property type="entry name" value="ABC TRANSPORTER, ATP-BINDING PROTEIN"/>
    <property type="match status" value="1"/>
</dbReference>
<dbReference type="InterPro" id="IPR003593">
    <property type="entry name" value="AAA+_ATPase"/>
</dbReference>
<dbReference type="InterPro" id="IPR017871">
    <property type="entry name" value="ABC_transporter-like_CS"/>
</dbReference>
<organism evidence="6 7">
    <name type="scientific">Nocardioides zeae</name>
    <dbReference type="NCBI Taxonomy" id="1457234"/>
    <lineage>
        <taxon>Bacteria</taxon>
        <taxon>Bacillati</taxon>
        <taxon>Actinomycetota</taxon>
        <taxon>Actinomycetes</taxon>
        <taxon>Propionibacteriales</taxon>
        <taxon>Nocardioidaceae</taxon>
        <taxon>Nocardioides</taxon>
    </lineage>
</organism>